<dbReference type="EMBL" id="CP054614">
    <property type="protein sequence ID" value="QKS57744.1"/>
    <property type="molecule type" value="Genomic_DNA"/>
</dbReference>
<protein>
    <submittedName>
        <fullName evidence="2">Alpha/beta hydrolase</fullName>
    </submittedName>
</protein>
<evidence type="ECO:0000313" key="3">
    <source>
        <dbReference type="Proteomes" id="UP000247790"/>
    </source>
</evidence>
<reference evidence="2 4" key="2">
    <citation type="submission" date="2020-06" db="EMBL/GenBank/DDBJ databases">
        <title>Complete genome of Paenibacillus barcinonensis KACC11450.</title>
        <authorList>
            <person name="Kim M."/>
            <person name="Park Y.-J."/>
            <person name="Shin J.-H."/>
        </authorList>
    </citation>
    <scope>NUCLEOTIDE SEQUENCE [LARGE SCALE GENOMIC DNA]</scope>
    <source>
        <strain evidence="2 4">KACC11450</strain>
    </source>
</reference>
<dbReference type="SUPFAM" id="SSF53474">
    <property type="entry name" value="alpha/beta-Hydrolases"/>
    <property type="match status" value="1"/>
</dbReference>
<dbReference type="RefSeq" id="WP_110896992.1">
    <property type="nucleotide sequence ID" value="NZ_CP054614.1"/>
</dbReference>
<accession>A0A2V4W2W9</accession>
<dbReference type="OrthoDB" id="9808398at2"/>
<dbReference type="Gene3D" id="3.40.50.1820">
    <property type="entry name" value="alpha/beta hydrolase"/>
    <property type="match status" value="1"/>
</dbReference>
<keyword evidence="4" id="KW-1185">Reference proteome</keyword>
<name>A0A2V4W2W9_PAEBA</name>
<gene>
    <name evidence="1" type="ORF">DFQ00_107123</name>
    <name evidence="2" type="ORF">HUB98_16535</name>
</gene>
<dbReference type="EMBL" id="QJSW01000007">
    <property type="protein sequence ID" value="PYE48830.1"/>
    <property type="molecule type" value="Genomic_DNA"/>
</dbReference>
<organism evidence="1 3">
    <name type="scientific">Paenibacillus barcinonensis</name>
    <dbReference type="NCBI Taxonomy" id="198119"/>
    <lineage>
        <taxon>Bacteria</taxon>
        <taxon>Bacillati</taxon>
        <taxon>Bacillota</taxon>
        <taxon>Bacilli</taxon>
        <taxon>Bacillales</taxon>
        <taxon>Paenibacillaceae</taxon>
        <taxon>Paenibacillus</taxon>
    </lineage>
</organism>
<sequence>MKLQSNTEVIERMLRMCKLVDPFWDRWQIHGMPMQEITAVRNTLHSVQDWTAGWTDVSRRWEKTAKEHRQRQQLADAETAYRTASLASNLAQWLDPERNGNKLYNYRECIRLAKLADVCSPIETRYMELTVDRRLCAGRVRIPKNPIGSIILVNPIDSNKEEMHTYEQDFLNSGYITLSFDGPGQGETFVMNQLRGTQNTWEQFINGVIALSARLWIDLPIYLFGTSLGATWALYGSSHAFVQKTAIVSPAVEFDRMHIPSYFLPRMGFSCSLDMEDMALPSVQTMTFRKPIYLFHGQQDLMVPSQEIYNLFDRFPEGRKLREYANEGHCCNLQLNEIRKEVCDWFAASGMDEVNRI</sequence>
<dbReference type="GO" id="GO:0016787">
    <property type="term" value="F:hydrolase activity"/>
    <property type="evidence" value="ECO:0007669"/>
    <property type="project" value="UniProtKB-KW"/>
</dbReference>
<dbReference type="Proteomes" id="UP000509327">
    <property type="component" value="Chromosome"/>
</dbReference>
<reference evidence="1 3" key="1">
    <citation type="submission" date="2018-06" db="EMBL/GenBank/DDBJ databases">
        <title>Genomic Encyclopedia of Type Strains, Phase III (KMG-III): the genomes of soil and plant-associated and newly described type strains.</title>
        <authorList>
            <person name="Whitman W."/>
        </authorList>
    </citation>
    <scope>NUCLEOTIDE SEQUENCE [LARGE SCALE GENOMIC DNA]</scope>
    <source>
        <strain evidence="1 3">CECT 7022</strain>
    </source>
</reference>
<dbReference type="InterPro" id="IPR029058">
    <property type="entry name" value="AB_hydrolase_fold"/>
</dbReference>
<evidence type="ECO:0000313" key="4">
    <source>
        <dbReference type="Proteomes" id="UP000509327"/>
    </source>
</evidence>
<dbReference type="Gene3D" id="1.20.1440.110">
    <property type="entry name" value="acylaminoacyl peptidase"/>
    <property type="match status" value="1"/>
</dbReference>
<dbReference type="AlphaFoldDB" id="A0A2V4W2W9"/>
<dbReference type="Proteomes" id="UP000247790">
    <property type="component" value="Unassembled WGS sequence"/>
</dbReference>
<proteinExistence type="predicted"/>
<keyword evidence="2" id="KW-0378">Hydrolase</keyword>
<evidence type="ECO:0000313" key="1">
    <source>
        <dbReference type="EMBL" id="PYE48830.1"/>
    </source>
</evidence>
<evidence type="ECO:0000313" key="2">
    <source>
        <dbReference type="EMBL" id="QKS57744.1"/>
    </source>
</evidence>